<evidence type="ECO:0000313" key="5">
    <source>
        <dbReference type="Proteomes" id="UP000440578"/>
    </source>
</evidence>
<feature type="domain" description="Apple" evidence="3">
    <location>
        <begin position="16"/>
        <end position="95"/>
    </location>
</feature>
<feature type="chain" id="PRO_5025542713" description="C-type lectin domain-containing protein" evidence="1">
    <location>
        <begin position="18"/>
        <end position="249"/>
    </location>
</feature>
<feature type="signal peptide" evidence="1">
    <location>
        <begin position="1"/>
        <end position="17"/>
    </location>
</feature>
<evidence type="ECO:0000259" key="3">
    <source>
        <dbReference type="PROSITE" id="PS50948"/>
    </source>
</evidence>
<keyword evidence="1" id="KW-0732">Signal</keyword>
<dbReference type="Pfam" id="PF00024">
    <property type="entry name" value="PAN_1"/>
    <property type="match status" value="1"/>
</dbReference>
<evidence type="ECO:0000259" key="2">
    <source>
        <dbReference type="PROSITE" id="PS50041"/>
    </source>
</evidence>
<sequence length="249" mass="25759">MARPGAVLLLLLATASAAGRYRRLHPVSLHGPAVKTFSATSAVSCGLRCEAHTPQQCSGFIYAPDDGTCRLFSGDCRGPAVVSSQQTTEHYMARSVPSEPAVGRCGCPAGFHRCAGRCLRQLDLAVNHTTAESQCAALGAHLAVPRSDEENQCAAAAAATAGTKAVWTGLIELPAMEGVYTGADGCGAVPVQGRWASLQPDDGGPGVAEDRVLIMSTGTVHAAGWHDNPAGARWQPLCQLALGYRPGCP</sequence>
<dbReference type="CDD" id="cd00037">
    <property type="entry name" value="CLECT"/>
    <property type="match status" value="1"/>
</dbReference>
<organism evidence="4 5">
    <name type="scientific">Amphibalanus amphitrite</name>
    <name type="common">Striped barnacle</name>
    <name type="synonym">Balanus amphitrite</name>
    <dbReference type="NCBI Taxonomy" id="1232801"/>
    <lineage>
        <taxon>Eukaryota</taxon>
        <taxon>Metazoa</taxon>
        <taxon>Ecdysozoa</taxon>
        <taxon>Arthropoda</taxon>
        <taxon>Crustacea</taxon>
        <taxon>Multicrustacea</taxon>
        <taxon>Cirripedia</taxon>
        <taxon>Thoracica</taxon>
        <taxon>Thoracicalcarea</taxon>
        <taxon>Balanomorpha</taxon>
        <taxon>Balanoidea</taxon>
        <taxon>Balanidae</taxon>
        <taxon>Amphibalaninae</taxon>
        <taxon>Amphibalanus</taxon>
    </lineage>
</organism>
<feature type="domain" description="C-type lectin" evidence="2">
    <location>
        <begin position="114"/>
        <end position="239"/>
    </location>
</feature>
<dbReference type="Gene3D" id="3.10.100.10">
    <property type="entry name" value="Mannose-Binding Protein A, subunit A"/>
    <property type="match status" value="1"/>
</dbReference>
<evidence type="ECO:0000313" key="4">
    <source>
        <dbReference type="EMBL" id="KAF0301177.1"/>
    </source>
</evidence>
<dbReference type="SUPFAM" id="SSF56436">
    <property type="entry name" value="C-type lectin-like"/>
    <property type="match status" value="1"/>
</dbReference>
<dbReference type="EMBL" id="VIIS01001188">
    <property type="protein sequence ID" value="KAF0301177.1"/>
    <property type="molecule type" value="Genomic_DNA"/>
</dbReference>
<comment type="caution">
    <text evidence="4">The sequence shown here is derived from an EMBL/GenBank/DDBJ whole genome shotgun (WGS) entry which is preliminary data.</text>
</comment>
<dbReference type="InterPro" id="IPR003609">
    <property type="entry name" value="Pan_app"/>
</dbReference>
<evidence type="ECO:0000256" key="1">
    <source>
        <dbReference type="SAM" id="SignalP"/>
    </source>
</evidence>
<reference evidence="4 5" key="1">
    <citation type="submission" date="2019-07" db="EMBL/GenBank/DDBJ databases">
        <title>Draft genome assembly of a fouling barnacle, Amphibalanus amphitrite (Darwin, 1854): The first reference genome for Thecostraca.</title>
        <authorList>
            <person name="Kim W."/>
        </authorList>
    </citation>
    <scope>NUCLEOTIDE SEQUENCE [LARGE SCALE GENOMIC DNA]</scope>
    <source>
        <strain evidence="4">SNU_AA5</strain>
        <tissue evidence="4">Soma without cirri and trophi</tissue>
    </source>
</reference>
<dbReference type="InterPro" id="IPR016186">
    <property type="entry name" value="C-type_lectin-like/link_sf"/>
</dbReference>
<dbReference type="Gene3D" id="3.50.4.10">
    <property type="entry name" value="Hepatocyte Growth Factor"/>
    <property type="match status" value="1"/>
</dbReference>
<dbReference type="SUPFAM" id="SSF57414">
    <property type="entry name" value="Hairpin loop containing domain-like"/>
    <property type="match status" value="1"/>
</dbReference>
<gene>
    <name evidence="4" type="ORF">FJT64_026468</name>
</gene>
<proteinExistence type="predicted"/>
<keyword evidence="5" id="KW-1185">Reference proteome</keyword>
<dbReference type="InterPro" id="IPR016187">
    <property type="entry name" value="CTDL_fold"/>
</dbReference>
<dbReference type="PROSITE" id="PS50948">
    <property type="entry name" value="PAN"/>
    <property type="match status" value="1"/>
</dbReference>
<name>A0A6A4VZ92_AMPAM</name>
<dbReference type="OrthoDB" id="6340082at2759"/>
<dbReference type="SMART" id="SM00034">
    <property type="entry name" value="CLECT"/>
    <property type="match status" value="1"/>
</dbReference>
<dbReference type="Proteomes" id="UP000440578">
    <property type="component" value="Unassembled WGS sequence"/>
</dbReference>
<dbReference type="AlphaFoldDB" id="A0A6A4VZ92"/>
<dbReference type="PROSITE" id="PS50041">
    <property type="entry name" value="C_TYPE_LECTIN_2"/>
    <property type="match status" value="1"/>
</dbReference>
<evidence type="ECO:0008006" key="6">
    <source>
        <dbReference type="Google" id="ProtNLM"/>
    </source>
</evidence>
<protein>
    <recommendedName>
        <fullName evidence="6">C-type lectin domain-containing protein</fullName>
    </recommendedName>
</protein>
<accession>A0A6A4VZ92</accession>
<dbReference type="InterPro" id="IPR001304">
    <property type="entry name" value="C-type_lectin-like"/>
</dbReference>